<dbReference type="GO" id="GO:0005829">
    <property type="term" value="C:cytosol"/>
    <property type="evidence" value="ECO:0007669"/>
    <property type="project" value="TreeGrafter"/>
</dbReference>
<evidence type="ECO:0000256" key="8">
    <source>
        <dbReference type="ARBA" id="ARBA00022840"/>
    </source>
</evidence>
<keyword evidence="4" id="KW-0808">Transferase</keyword>
<evidence type="ECO:0000313" key="12">
    <source>
        <dbReference type="EMBL" id="ORC91783.1"/>
    </source>
</evidence>
<gene>
    <name evidence="12" type="ORF">TM35_000053790</name>
</gene>
<evidence type="ECO:0000256" key="4">
    <source>
        <dbReference type="ARBA" id="ARBA00022679"/>
    </source>
</evidence>
<dbReference type="EC" id="2.7.11.1" evidence="2"/>
<dbReference type="GeneID" id="39982814"/>
<dbReference type="EMBL" id="NBCO01000005">
    <property type="protein sequence ID" value="ORC91783.1"/>
    <property type="molecule type" value="Genomic_DNA"/>
</dbReference>
<comment type="catalytic activity">
    <reaction evidence="10">
        <text>L-seryl-[protein] + ATP = O-phospho-L-seryl-[protein] + ADP + H(+)</text>
        <dbReference type="Rhea" id="RHEA:17989"/>
        <dbReference type="Rhea" id="RHEA-COMP:9863"/>
        <dbReference type="Rhea" id="RHEA-COMP:11604"/>
        <dbReference type="ChEBI" id="CHEBI:15378"/>
        <dbReference type="ChEBI" id="CHEBI:29999"/>
        <dbReference type="ChEBI" id="CHEBI:30616"/>
        <dbReference type="ChEBI" id="CHEBI:83421"/>
        <dbReference type="ChEBI" id="CHEBI:456216"/>
        <dbReference type="EC" id="2.7.11.1"/>
    </reaction>
</comment>
<accession>A0A1X0P554</accession>
<comment type="similarity">
    <text evidence="1">Belongs to the protein kinase superfamily. BUD32 family.</text>
</comment>
<dbReference type="GO" id="GO:0005524">
    <property type="term" value="F:ATP binding"/>
    <property type="evidence" value="ECO:0007669"/>
    <property type="project" value="UniProtKB-KW"/>
</dbReference>
<dbReference type="STRING" id="67003.A0A1X0P554"/>
<dbReference type="PANTHER" id="PTHR12209">
    <property type="entry name" value="NON-SPECIFIC SERINE/THREONINE PROTEIN KINASE"/>
    <property type="match status" value="1"/>
</dbReference>
<keyword evidence="3" id="KW-0723">Serine/threonine-protein kinase</keyword>
<dbReference type="OrthoDB" id="3399at2759"/>
<keyword evidence="6" id="KW-0547">Nucleotide-binding</keyword>
<evidence type="ECO:0000256" key="7">
    <source>
        <dbReference type="ARBA" id="ARBA00022777"/>
    </source>
</evidence>
<dbReference type="FunFam" id="3.30.200.20:FF:000201">
    <property type="entry name" value="TP53-regulating kinase isoform X1"/>
    <property type="match status" value="1"/>
</dbReference>
<comment type="catalytic activity">
    <reaction evidence="9">
        <text>L-threonyl-[protein] + ATP = O-phospho-L-threonyl-[protein] + ADP + H(+)</text>
        <dbReference type="Rhea" id="RHEA:46608"/>
        <dbReference type="Rhea" id="RHEA-COMP:11060"/>
        <dbReference type="Rhea" id="RHEA-COMP:11605"/>
        <dbReference type="ChEBI" id="CHEBI:15378"/>
        <dbReference type="ChEBI" id="CHEBI:30013"/>
        <dbReference type="ChEBI" id="CHEBI:30616"/>
        <dbReference type="ChEBI" id="CHEBI:61977"/>
        <dbReference type="ChEBI" id="CHEBI:456216"/>
        <dbReference type="EC" id="2.7.11.1"/>
    </reaction>
</comment>
<dbReference type="GO" id="GO:0000408">
    <property type="term" value="C:EKC/KEOPS complex"/>
    <property type="evidence" value="ECO:0007669"/>
    <property type="project" value="TreeGrafter"/>
</dbReference>
<dbReference type="GO" id="GO:0004674">
    <property type="term" value="F:protein serine/threonine kinase activity"/>
    <property type="evidence" value="ECO:0007669"/>
    <property type="project" value="UniProtKB-KW"/>
</dbReference>
<evidence type="ECO:0000313" key="13">
    <source>
        <dbReference type="Proteomes" id="UP000192257"/>
    </source>
</evidence>
<dbReference type="VEuPathDB" id="TriTrypDB:TM35_000053790"/>
<sequence>MKDKGTEMELHTSSVEVGSVLSQCAESKVYECDFYNYRAVCKHRFRKDYRHPVLDQRLREQRTVREARALMRCRKHGVTAPTVFAVDRDRCAIIMERIEGLTVRDILDNQQRQQQSVEQAKNAAPTMDRYLLQGIGEIVGLLHNADIIHGDLTTSNFMCTTQLLEDYQTSKEEYKKKTSARYGLVVLDFGLVMDKNSAEERAVDLYVLERAIKSSHPYLEHIASSLVLDGYRRTVDAQKGAATLARLEAVRARGRKRSMIG</sequence>
<dbReference type="GO" id="GO:0008033">
    <property type="term" value="P:tRNA processing"/>
    <property type="evidence" value="ECO:0007669"/>
    <property type="project" value="UniProtKB-KW"/>
</dbReference>
<feature type="domain" description="Protein kinase" evidence="11">
    <location>
        <begin position="15"/>
        <end position="261"/>
    </location>
</feature>
<dbReference type="PROSITE" id="PS50011">
    <property type="entry name" value="PROTEIN_KINASE_DOM"/>
    <property type="match status" value="1"/>
</dbReference>
<dbReference type="InterPro" id="IPR022495">
    <property type="entry name" value="Bud32"/>
</dbReference>
<dbReference type="AlphaFoldDB" id="A0A1X0P554"/>
<dbReference type="Gene3D" id="1.10.510.10">
    <property type="entry name" value="Transferase(Phosphotransferase) domain 1"/>
    <property type="match status" value="1"/>
</dbReference>
<name>A0A1X0P554_9TRYP</name>
<dbReference type="RefSeq" id="XP_028885849.1">
    <property type="nucleotide sequence ID" value="XM_029023034.1"/>
</dbReference>
<dbReference type="InterPro" id="IPR011009">
    <property type="entry name" value="Kinase-like_dom_sf"/>
</dbReference>
<evidence type="ECO:0000256" key="9">
    <source>
        <dbReference type="ARBA" id="ARBA00047899"/>
    </source>
</evidence>
<dbReference type="NCBIfam" id="TIGR03724">
    <property type="entry name" value="arch_bud32"/>
    <property type="match status" value="1"/>
</dbReference>
<evidence type="ECO:0000256" key="1">
    <source>
        <dbReference type="ARBA" id="ARBA00010630"/>
    </source>
</evidence>
<dbReference type="InterPro" id="IPR000719">
    <property type="entry name" value="Prot_kinase_dom"/>
</dbReference>
<evidence type="ECO:0000256" key="10">
    <source>
        <dbReference type="ARBA" id="ARBA00048679"/>
    </source>
</evidence>
<reference evidence="12 13" key="1">
    <citation type="submission" date="2017-03" db="EMBL/GenBank/DDBJ databases">
        <title>An alternative strategy for trypanosome survival in the mammalian bloodstream revealed through genome and transcriptome analysis of the ubiquitous bovine parasite Trypanosoma (Megatrypanum) theileri.</title>
        <authorList>
            <person name="Kelly S."/>
            <person name="Ivens A."/>
            <person name="Mott A."/>
            <person name="O'Neill E."/>
            <person name="Emms D."/>
            <person name="Macleod O."/>
            <person name="Voorheis P."/>
            <person name="Matthews J."/>
            <person name="Matthews K."/>
            <person name="Carrington M."/>
        </authorList>
    </citation>
    <scope>NUCLEOTIDE SEQUENCE [LARGE SCALE GENOMIC DNA]</scope>
    <source>
        <strain evidence="12">Edinburgh</strain>
    </source>
</reference>
<dbReference type="PANTHER" id="PTHR12209:SF0">
    <property type="entry name" value="EKC_KEOPS COMPLEX SUBUNIT TP53RK"/>
    <property type="match status" value="1"/>
</dbReference>
<dbReference type="SUPFAM" id="SSF56112">
    <property type="entry name" value="Protein kinase-like (PK-like)"/>
    <property type="match status" value="1"/>
</dbReference>
<evidence type="ECO:0000259" key="11">
    <source>
        <dbReference type="PROSITE" id="PS50011"/>
    </source>
</evidence>
<dbReference type="GO" id="GO:0005634">
    <property type="term" value="C:nucleus"/>
    <property type="evidence" value="ECO:0007669"/>
    <property type="project" value="TreeGrafter"/>
</dbReference>
<keyword evidence="8" id="KW-0067">ATP-binding</keyword>
<organism evidence="12 13">
    <name type="scientific">Trypanosoma theileri</name>
    <dbReference type="NCBI Taxonomy" id="67003"/>
    <lineage>
        <taxon>Eukaryota</taxon>
        <taxon>Discoba</taxon>
        <taxon>Euglenozoa</taxon>
        <taxon>Kinetoplastea</taxon>
        <taxon>Metakinetoplastina</taxon>
        <taxon>Trypanosomatida</taxon>
        <taxon>Trypanosomatidae</taxon>
        <taxon>Trypanosoma</taxon>
    </lineage>
</organism>
<dbReference type="Pfam" id="PF06293">
    <property type="entry name" value="Kdo"/>
    <property type="match status" value="1"/>
</dbReference>
<evidence type="ECO:0000256" key="2">
    <source>
        <dbReference type="ARBA" id="ARBA00012513"/>
    </source>
</evidence>
<evidence type="ECO:0000256" key="6">
    <source>
        <dbReference type="ARBA" id="ARBA00022741"/>
    </source>
</evidence>
<dbReference type="GO" id="GO:0070525">
    <property type="term" value="P:tRNA threonylcarbamoyladenosine metabolic process"/>
    <property type="evidence" value="ECO:0007669"/>
    <property type="project" value="TreeGrafter"/>
</dbReference>
<keyword evidence="5" id="KW-0819">tRNA processing</keyword>
<keyword evidence="13" id="KW-1185">Reference proteome</keyword>
<evidence type="ECO:0000256" key="5">
    <source>
        <dbReference type="ARBA" id="ARBA00022694"/>
    </source>
</evidence>
<proteinExistence type="inferred from homology"/>
<dbReference type="Proteomes" id="UP000192257">
    <property type="component" value="Unassembled WGS sequence"/>
</dbReference>
<dbReference type="Gene3D" id="3.30.200.20">
    <property type="entry name" value="Phosphorylase Kinase, domain 1"/>
    <property type="match status" value="1"/>
</dbReference>
<evidence type="ECO:0000256" key="3">
    <source>
        <dbReference type="ARBA" id="ARBA00022527"/>
    </source>
</evidence>
<keyword evidence="7 12" id="KW-0418">Kinase</keyword>
<protein>
    <recommendedName>
        <fullName evidence="2">non-specific serine/threonine protein kinase</fullName>
        <ecNumber evidence="2">2.7.11.1</ecNumber>
    </recommendedName>
</protein>
<comment type="caution">
    <text evidence="12">The sequence shown here is derived from an EMBL/GenBank/DDBJ whole genome shotgun (WGS) entry which is preliminary data.</text>
</comment>